<gene>
    <name evidence="1" type="ORF">A3I48_01405</name>
</gene>
<dbReference type="NCBIfam" id="NF008911">
    <property type="entry name" value="PRK12275.1-2"/>
    <property type="match status" value="1"/>
</dbReference>
<evidence type="ECO:0000313" key="1">
    <source>
        <dbReference type="EMBL" id="OGE65092.1"/>
    </source>
</evidence>
<dbReference type="NCBIfam" id="TIGR02436">
    <property type="entry name" value="four helix bundle protein"/>
    <property type="match status" value="1"/>
</dbReference>
<comment type="caution">
    <text evidence="1">The sequence shown here is derived from an EMBL/GenBank/DDBJ whole genome shotgun (WGS) entry which is preliminary data.</text>
</comment>
<dbReference type="AlphaFoldDB" id="A0A1F5MIB0"/>
<dbReference type="Pfam" id="PF05635">
    <property type="entry name" value="23S_rRNA_IVP"/>
    <property type="match status" value="1"/>
</dbReference>
<dbReference type="CDD" id="cd16377">
    <property type="entry name" value="23S_rRNA_IVP_like"/>
    <property type="match status" value="1"/>
</dbReference>
<reference evidence="1 2" key="1">
    <citation type="journal article" date="2016" name="Nat. Commun.">
        <title>Thousands of microbial genomes shed light on interconnected biogeochemical processes in an aquifer system.</title>
        <authorList>
            <person name="Anantharaman K."/>
            <person name="Brown C.T."/>
            <person name="Hug L.A."/>
            <person name="Sharon I."/>
            <person name="Castelle C.J."/>
            <person name="Probst A.J."/>
            <person name="Thomas B.C."/>
            <person name="Singh A."/>
            <person name="Wilkins M.J."/>
            <person name="Karaoz U."/>
            <person name="Brodie E.L."/>
            <person name="Williams K.H."/>
            <person name="Hubbard S.S."/>
            <person name="Banfield J.F."/>
        </authorList>
    </citation>
    <scope>NUCLEOTIDE SEQUENCE [LARGE SCALE GENOMIC DNA]</scope>
</reference>
<dbReference type="PANTHER" id="PTHR38471:SF2">
    <property type="entry name" value="FOUR HELIX BUNDLE PROTEIN"/>
    <property type="match status" value="1"/>
</dbReference>
<evidence type="ECO:0000313" key="2">
    <source>
        <dbReference type="Proteomes" id="UP000178859"/>
    </source>
</evidence>
<accession>A0A1F5MIB0</accession>
<proteinExistence type="predicted"/>
<dbReference type="InterPro" id="IPR012657">
    <property type="entry name" value="23S_rRNA-intervening_sequence"/>
</dbReference>
<dbReference type="PANTHER" id="PTHR38471">
    <property type="entry name" value="FOUR HELIX BUNDLE PROTEIN"/>
    <property type="match status" value="1"/>
</dbReference>
<name>A0A1F5MIB0_9BACT</name>
<protein>
    <recommendedName>
        <fullName evidence="3">Four helix bundle protein</fullName>
    </recommendedName>
</protein>
<dbReference type="SUPFAM" id="SSF158446">
    <property type="entry name" value="IVS-encoded protein-like"/>
    <property type="match status" value="1"/>
</dbReference>
<dbReference type="EMBL" id="MFDT01000002">
    <property type="protein sequence ID" value="OGE65092.1"/>
    <property type="molecule type" value="Genomic_DNA"/>
</dbReference>
<dbReference type="Proteomes" id="UP000178859">
    <property type="component" value="Unassembled WGS sequence"/>
</dbReference>
<dbReference type="InterPro" id="IPR036583">
    <property type="entry name" value="23S_rRNA_IVS_sf"/>
</dbReference>
<organism evidence="1 2">
    <name type="scientific">Candidatus Daviesbacteria bacterium RIFCSPLOWO2_02_FULL_36_7</name>
    <dbReference type="NCBI Taxonomy" id="1797792"/>
    <lineage>
        <taxon>Bacteria</taxon>
        <taxon>Candidatus Daviesiibacteriota</taxon>
    </lineage>
</organism>
<evidence type="ECO:0008006" key="3">
    <source>
        <dbReference type="Google" id="ProtNLM"/>
    </source>
</evidence>
<dbReference type="Gene3D" id="1.20.1440.60">
    <property type="entry name" value="23S rRNA-intervening sequence"/>
    <property type="match status" value="1"/>
</dbReference>
<sequence>MNSYKELIVWQKSMELVKIIYLLTDQFPKDELYGLASQMQRAAVAIPGNIAEGYLRGHWKEYVQFLSIALGSAAELETQLLICKSLPKFKQLNFTNAESLVSEILKMLFVMINKVKVRSN</sequence>